<dbReference type="EMBL" id="JACHBT010000024">
    <property type="protein sequence ID" value="MBB6506479.1"/>
    <property type="molecule type" value="Genomic_DNA"/>
</dbReference>
<sequence>MELVAAGKMQLLGVDRQGEHGEGSRAVMGSALERFAPLAMTIAFG</sequence>
<protein>
    <submittedName>
        <fullName evidence="1">Uncharacterized protein</fullName>
    </submittedName>
</protein>
<dbReference type="RefSeq" id="WP_184508196.1">
    <property type="nucleotide sequence ID" value="NZ_JACHBT010000024.1"/>
</dbReference>
<gene>
    <name evidence="1" type="ORF">F4693_003482</name>
</gene>
<reference evidence="1 2" key="2">
    <citation type="submission" date="2020-08" db="EMBL/GenBank/DDBJ databases">
        <authorList>
            <person name="Partida-Martinez L."/>
            <person name="Huntemann M."/>
            <person name="Clum A."/>
            <person name="Wang J."/>
            <person name="Palaniappan K."/>
            <person name="Ritter S."/>
            <person name="Chen I.-M."/>
            <person name="Stamatis D."/>
            <person name="Reddy T."/>
            <person name="O'Malley R."/>
            <person name="Daum C."/>
            <person name="Shapiro N."/>
            <person name="Ivanova N."/>
            <person name="Kyrpides N."/>
            <person name="Woyke T."/>
        </authorList>
    </citation>
    <scope>NUCLEOTIDE SEQUENCE [LARGE SCALE GENOMIC DNA]</scope>
    <source>
        <strain evidence="1 2">AS3.13</strain>
    </source>
</reference>
<name>A0A7X0MPH7_9SPHN</name>
<evidence type="ECO:0000313" key="1">
    <source>
        <dbReference type="EMBL" id="MBB6506479.1"/>
    </source>
</evidence>
<dbReference type="Proteomes" id="UP000522313">
    <property type="component" value="Unassembled WGS sequence"/>
</dbReference>
<organism evidence="1 2">
    <name type="scientific">Sphingomonas endophytica</name>
    <dbReference type="NCBI Taxonomy" id="869719"/>
    <lineage>
        <taxon>Bacteria</taxon>
        <taxon>Pseudomonadati</taxon>
        <taxon>Pseudomonadota</taxon>
        <taxon>Alphaproteobacteria</taxon>
        <taxon>Sphingomonadales</taxon>
        <taxon>Sphingomonadaceae</taxon>
        <taxon>Sphingomonas</taxon>
    </lineage>
</organism>
<proteinExistence type="predicted"/>
<comment type="caution">
    <text evidence="1">The sequence shown here is derived from an EMBL/GenBank/DDBJ whole genome shotgun (WGS) entry which is preliminary data.</text>
</comment>
<reference evidence="1 2" key="1">
    <citation type="submission" date="2020-08" db="EMBL/GenBank/DDBJ databases">
        <title>The Agave Microbiome: Exploring the role of microbial communities in plant adaptations to desert environments.</title>
        <authorList>
            <person name="Partida-Martinez L.P."/>
        </authorList>
    </citation>
    <scope>NUCLEOTIDE SEQUENCE [LARGE SCALE GENOMIC DNA]</scope>
    <source>
        <strain evidence="1 2">AS3.13</strain>
    </source>
</reference>
<accession>A0A7X0MPH7</accession>
<dbReference type="AlphaFoldDB" id="A0A7X0MPH7"/>
<evidence type="ECO:0000313" key="2">
    <source>
        <dbReference type="Proteomes" id="UP000522313"/>
    </source>
</evidence>